<organism evidence="2 3">
    <name type="scientific">Chionoecetes opilio</name>
    <name type="common">Atlantic snow crab</name>
    <name type="synonym">Cancer opilio</name>
    <dbReference type="NCBI Taxonomy" id="41210"/>
    <lineage>
        <taxon>Eukaryota</taxon>
        <taxon>Metazoa</taxon>
        <taxon>Ecdysozoa</taxon>
        <taxon>Arthropoda</taxon>
        <taxon>Crustacea</taxon>
        <taxon>Multicrustacea</taxon>
        <taxon>Malacostraca</taxon>
        <taxon>Eumalacostraca</taxon>
        <taxon>Eucarida</taxon>
        <taxon>Decapoda</taxon>
        <taxon>Pleocyemata</taxon>
        <taxon>Brachyura</taxon>
        <taxon>Eubrachyura</taxon>
        <taxon>Majoidea</taxon>
        <taxon>Majidae</taxon>
        <taxon>Chionoecetes</taxon>
    </lineage>
</organism>
<feature type="compositionally biased region" description="Basic and acidic residues" evidence="1">
    <location>
        <begin position="1"/>
        <end position="15"/>
    </location>
</feature>
<proteinExistence type="predicted"/>
<evidence type="ECO:0000313" key="3">
    <source>
        <dbReference type="Proteomes" id="UP000770661"/>
    </source>
</evidence>
<accession>A0A8J4XL00</accession>
<feature type="region of interest" description="Disordered" evidence="1">
    <location>
        <begin position="1"/>
        <end position="31"/>
    </location>
</feature>
<name>A0A8J4XL00_CHIOP</name>
<sequence>MEESVLKRIKGEEHGKYKKKPISTSPPCVKSGMANLKKNFRKVQIRKHDRRLSAGNPVPQSTFGFKLFQERVKVASSQNPSPSTSSPALTTLLLSNPQYKREPLDQTEEARSNVLHLRQVLFEQQMSNLVSDNGWQMLVAEGCFMYAMQTVHTEGAPVTAGYSMPSATPRH</sequence>
<gene>
    <name evidence="2" type="ORF">GWK47_024514</name>
</gene>
<reference evidence="2" key="1">
    <citation type="submission" date="2020-07" db="EMBL/GenBank/DDBJ databases">
        <title>The High-quality genome of the commercially important snow crab, Chionoecetes opilio.</title>
        <authorList>
            <person name="Jeong J.-H."/>
            <person name="Ryu S."/>
        </authorList>
    </citation>
    <scope>NUCLEOTIDE SEQUENCE</scope>
    <source>
        <strain evidence="2">MADBK_172401_WGS</strain>
        <tissue evidence="2">Digestive gland</tissue>
    </source>
</reference>
<keyword evidence="3" id="KW-1185">Reference proteome</keyword>
<protein>
    <submittedName>
        <fullName evidence="2">Uncharacterized protein</fullName>
    </submittedName>
</protein>
<dbReference type="Proteomes" id="UP000770661">
    <property type="component" value="Unassembled WGS sequence"/>
</dbReference>
<evidence type="ECO:0000313" key="2">
    <source>
        <dbReference type="EMBL" id="KAG0705390.1"/>
    </source>
</evidence>
<evidence type="ECO:0000256" key="1">
    <source>
        <dbReference type="SAM" id="MobiDB-lite"/>
    </source>
</evidence>
<dbReference type="AlphaFoldDB" id="A0A8J4XL00"/>
<comment type="caution">
    <text evidence="2">The sequence shown here is derived from an EMBL/GenBank/DDBJ whole genome shotgun (WGS) entry which is preliminary data.</text>
</comment>
<dbReference type="EMBL" id="JACEEZ010025042">
    <property type="protein sequence ID" value="KAG0705390.1"/>
    <property type="molecule type" value="Genomic_DNA"/>
</dbReference>